<name>A0A0L6V1K1_9BASI</name>
<keyword evidence="2" id="KW-1185">Reference proteome</keyword>
<evidence type="ECO:0000313" key="2">
    <source>
        <dbReference type="Proteomes" id="UP000037035"/>
    </source>
</evidence>
<proteinExistence type="predicted"/>
<accession>A0A0L6V1K1</accession>
<dbReference type="VEuPathDB" id="FungiDB:VP01_2967g3"/>
<sequence>MRRTSTTTHELSTVDRSLKRAHALFSSSKPLDCNDVE</sequence>
<dbReference type="AlphaFoldDB" id="A0A0L6V1K1"/>
<comment type="caution">
    <text evidence="1">The sequence shown here is derived from an EMBL/GenBank/DDBJ whole genome shotgun (WGS) entry which is preliminary data.</text>
</comment>
<organism evidence="1 2">
    <name type="scientific">Puccinia sorghi</name>
    <dbReference type="NCBI Taxonomy" id="27349"/>
    <lineage>
        <taxon>Eukaryota</taxon>
        <taxon>Fungi</taxon>
        <taxon>Dikarya</taxon>
        <taxon>Basidiomycota</taxon>
        <taxon>Pucciniomycotina</taxon>
        <taxon>Pucciniomycetes</taxon>
        <taxon>Pucciniales</taxon>
        <taxon>Pucciniaceae</taxon>
        <taxon>Puccinia</taxon>
    </lineage>
</organism>
<gene>
    <name evidence="1" type="ORF">VP01_2967g3</name>
</gene>
<protein>
    <submittedName>
        <fullName evidence="1">Uncharacterized protein</fullName>
    </submittedName>
</protein>
<reference evidence="1 2" key="1">
    <citation type="submission" date="2015-08" db="EMBL/GenBank/DDBJ databases">
        <title>Next Generation Sequencing and Analysis of the Genome of Puccinia sorghi L Schw, the Causal Agent of Maize Common Rust.</title>
        <authorList>
            <person name="Rochi L."/>
            <person name="Burguener G."/>
            <person name="Darino M."/>
            <person name="Turjanski A."/>
            <person name="Kreff E."/>
            <person name="Dieguez M.J."/>
            <person name="Sacco F."/>
        </authorList>
    </citation>
    <scope>NUCLEOTIDE SEQUENCE [LARGE SCALE GENOMIC DNA]</scope>
    <source>
        <strain evidence="1 2">RO10H11247</strain>
    </source>
</reference>
<dbReference type="EMBL" id="LAVV01007909">
    <property type="protein sequence ID" value="KNZ54357.1"/>
    <property type="molecule type" value="Genomic_DNA"/>
</dbReference>
<dbReference type="Proteomes" id="UP000037035">
    <property type="component" value="Unassembled WGS sequence"/>
</dbReference>
<evidence type="ECO:0000313" key="1">
    <source>
        <dbReference type="EMBL" id="KNZ54357.1"/>
    </source>
</evidence>